<reference evidence="2 3" key="1">
    <citation type="submission" date="2019-06" db="EMBL/GenBank/DDBJ databases">
        <title>Draft genomes of female and male turbot (Scophthalmus maximus).</title>
        <authorList>
            <person name="Xu H."/>
            <person name="Xu X.-W."/>
            <person name="Shao C."/>
            <person name="Chen S."/>
        </authorList>
    </citation>
    <scope>NUCLEOTIDE SEQUENCE [LARGE SCALE GENOMIC DNA]</scope>
    <source>
        <strain evidence="2">Ysfricsl-2016a</strain>
        <tissue evidence="2">Blood</tissue>
    </source>
</reference>
<dbReference type="EMBL" id="VEVO01000012">
    <property type="protein sequence ID" value="KAF0033724.1"/>
    <property type="molecule type" value="Genomic_DNA"/>
</dbReference>
<dbReference type="Proteomes" id="UP000438429">
    <property type="component" value="Unassembled WGS sequence"/>
</dbReference>
<name>A0A6A4SRR0_SCOMX</name>
<proteinExistence type="predicted"/>
<sequence>MAALFSGQGEVHFSGTYRLQRYLSTEAPARGVEHPQIVLLREKIKTNLLQSASADMEHNSRPVSQNSPVLKWKFLSDGDEKDSTSKDTTDEQSDFSCYRTSQHVAT</sequence>
<evidence type="ECO:0000313" key="2">
    <source>
        <dbReference type="EMBL" id="KAF0033724.1"/>
    </source>
</evidence>
<evidence type="ECO:0000256" key="1">
    <source>
        <dbReference type="SAM" id="MobiDB-lite"/>
    </source>
</evidence>
<comment type="caution">
    <text evidence="2">The sequence shown here is derived from an EMBL/GenBank/DDBJ whole genome shotgun (WGS) entry which is preliminary data.</text>
</comment>
<organism evidence="2 3">
    <name type="scientific">Scophthalmus maximus</name>
    <name type="common">Turbot</name>
    <name type="synonym">Psetta maxima</name>
    <dbReference type="NCBI Taxonomy" id="52904"/>
    <lineage>
        <taxon>Eukaryota</taxon>
        <taxon>Metazoa</taxon>
        <taxon>Chordata</taxon>
        <taxon>Craniata</taxon>
        <taxon>Vertebrata</taxon>
        <taxon>Euteleostomi</taxon>
        <taxon>Actinopterygii</taxon>
        <taxon>Neopterygii</taxon>
        <taxon>Teleostei</taxon>
        <taxon>Neoteleostei</taxon>
        <taxon>Acanthomorphata</taxon>
        <taxon>Carangaria</taxon>
        <taxon>Pleuronectiformes</taxon>
        <taxon>Pleuronectoidei</taxon>
        <taxon>Scophthalmidae</taxon>
        <taxon>Scophthalmus</taxon>
    </lineage>
</organism>
<gene>
    <name evidence="2" type="ORF">F2P81_013790</name>
</gene>
<accession>A0A6A4SRR0</accession>
<feature type="region of interest" description="Disordered" evidence="1">
    <location>
        <begin position="53"/>
        <end position="106"/>
    </location>
</feature>
<protein>
    <submittedName>
        <fullName evidence="2">Uncharacterized protein</fullName>
    </submittedName>
</protein>
<feature type="compositionally biased region" description="Basic and acidic residues" evidence="1">
    <location>
        <begin position="74"/>
        <end position="89"/>
    </location>
</feature>
<dbReference type="AlphaFoldDB" id="A0A6A4SRR0"/>
<evidence type="ECO:0000313" key="3">
    <source>
        <dbReference type="Proteomes" id="UP000438429"/>
    </source>
</evidence>